<dbReference type="InterPro" id="IPR044885">
    <property type="entry name" value="PRESA_N_sf"/>
</dbReference>
<evidence type="ECO:0000259" key="2">
    <source>
        <dbReference type="Pfam" id="PF09687"/>
    </source>
</evidence>
<dbReference type="Proteomes" id="UP000030656">
    <property type="component" value="Unassembled WGS sequence"/>
</dbReference>
<sequence>MYSFNFNVQKTSLKKQNRIFHESNLIQIRSLAEASVEKPLTHTRNKYSNEPITNSFNASAQGSVKATTEKNGTKPISKRNEQVNNQTINRPTYNSSLYNPKSPNDRIDGFSLQNVLQGYKENHIKYAVDTLDLREDIKDKFKELLCLNVNRSDPNRQYKLYKQIKKHIQKYEDHPMISSLVDLENIEDDIYFLQNPDRAKHINGFSSNKYLLSNIQGNNKYSRILIETELLSSNENVLITPNKFFSNINIAPKRPGDKLSVEDAFGTVNRNLTDGHNKLQKNINKYGLWNNHTSLTFGYACSLLDSNNTDKEINKNIDQLITDHINNKPKMYSLWWDVMKNEKKKI</sequence>
<feature type="compositionally biased region" description="Polar residues" evidence="1">
    <location>
        <begin position="46"/>
        <end position="66"/>
    </location>
</feature>
<dbReference type="Pfam" id="PF09687">
    <property type="entry name" value="PRESAN"/>
    <property type="match status" value="1"/>
</dbReference>
<dbReference type="EMBL" id="KI927842">
    <property type="protein sequence ID" value="ETW31517.1"/>
    <property type="molecule type" value="Genomic_DNA"/>
</dbReference>
<evidence type="ECO:0000256" key="1">
    <source>
        <dbReference type="SAM" id="MobiDB-lite"/>
    </source>
</evidence>
<name>A0A024VSS7_PLAFA</name>
<reference evidence="3 4" key="2">
    <citation type="submission" date="2013-02" db="EMBL/GenBank/DDBJ databases">
        <title>The Genome Sequence of Plasmodium falciparum FCH/4.</title>
        <authorList>
            <consortium name="The Broad Institute Genome Sequencing Platform"/>
            <consortium name="The Broad Institute Genome Sequencing Center for Infectious Disease"/>
            <person name="Neafsey D."/>
            <person name="Cheeseman I."/>
            <person name="Volkman S."/>
            <person name="Adams J."/>
            <person name="Walker B."/>
            <person name="Young S.K."/>
            <person name="Zeng Q."/>
            <person name="Gargeya S."/>
            <person name="Fitzgerald M."/>
            <person name="Haas B."/>
            <person name="Abouelleil A."/>
            <person name="Alvarado L."/>
            <person name="Arachchi H.M."/>
            <person name="Berlin A.M."/>
            <person name="Chapman S.B."/>
            <person name="Dewar J."/>
            <person name="Goldberg J."/>
            <person name="Griggs A."/>
            <person name="Gujja S."/>
            <person name="Hansen M."/>
            <person name="Howarth C."/>
            <person name="Imamovic A."/>
            <person name="Larimer J."/>
            <person name="McCowan C."/>
            <person name="Murphy C."/>
            <person name="Neiman D."/>
            <person name="Pearson M."/>
            <person name="Priest M."/>
            <person name="Roberts A."/>
            <person name="Saif S."/>
            <person name="Shea T."/>
            <person name="Sisk P."/>
            <person name="Sykes S."/>
            <person name="Wortman J."/>
            <person name="Nusbaum C."/>
            <person name="Birren B."/>
        </authorList>
    </citation>
    <scope>NUCLEOTIDE SEQUENCE [LARGE SCALE GENOMIC DNA]</scope>
    <source>
        <strain evidence="3 4">FCH/4</strain>
    </source>
</reference>
<feature type="domain" description="Plasmodium RESA N-terminal" evidence="2">
    <location>
        <begin position="307"/>
        <end position="345"/>
    </location>
</feature>
<organism evidence="3 4">
    <name type="scientific">Plasmodium falciparum FCH/4</name>
    <dbReference type="NCBI Taxonomy" id="1036724"/>
    <lineage>
        <taxon>Eukaryota</taxon>
        <taxon>Sar</taxon>
        <taxon>Alveolata</taxon>
        <taxon>Apicomplexa</taxon>
        <taxon>Aconoidasida</taxon>
        <taxon>Haemosporida</taxon>
        <taxon>Plasmodiidae</taxon>
        <taxon>Plasmodium</taxon>
        <taxon>Plasmodium (Laverania)</taxon>
    </lineage>
</organism>
<reference evidence="3 4" key="1">
    <citation type="submission" date="2013-02" db="EMBL/GenBank/DDBJ databases">
        <title>The Genome Annotation of Plasmodium falciparum FCH/4.</title>
        <authorList>
            <consortium name="The Broad Institute Genome Sequencing Platform"/>
            <consortium name="The Broad Institute Genome Sequencing Center for Infectious Disease"/>
            <person name="Neafsey D."/>
            <person name="Hoffman S."/>
            <person name="Volkman S."/>
            <person name="Rosenthal P."/>
            <person name="Walker B."/>
            <person name="Young S.K."/>
            <person name="Zeng Q."/>
            <person name="Gargeya S."/>
            <person name="Fitzgerald M."/>
            <person name="Haas B."/>
            <person name="Abouelleil A."/>
            <person name="Allen A.W."/>
            <person name="Alvarado L."/>
            <person name="Arachchi H.M."/>
            <person name="Berlin A.M."/>
            <person name="Chapman S.B."/>
            <person name="Gainer-Dewar J."/>
            <person name="Goldberg J."/>
            <person name="Griggs A."/>
            <person name="Gujja S."/>
            <person name="Hansen M."/>
            <person name="Howarth C."/>
            <person name="Imamovic A."/>
            <person name="Ireland A."/>
            <person name="Larimer J."/>
            <person name="McCowan C."/>
            <person name="Murphy C."/>
            <person name="Pearson M."/>
            <person name="Poon T.W."/>
            <person name="Priest M."/>
            <person name="Roberts A."/>
            <person name="Saif S."/>
            <person name="Shea T."/>
            <person name="Sisk P."/>
            <person name="Sykes S."/>
            <person name="Wortman J."/>
            <person name="Nusbaum C."/>
            <person name="Birren B."/>
        </authorList>
    </citation>
    <scope>NUCLEOTIDE SEQUENCE [LARGE SCALE GENOMIC DNA]</scope>
    <source>
        <strain evidence="3 4">FCH/4</strain>
    </source>
</reference>
<proteinExistence type="predicted"/>
<dbReference type="InterPro" id="IPR019111">
    <property type="entry name" value="PRESA_N"/>
</dbReference>
<protein>
    <recommendedName>
        <fullName evidence="2">Plasmodium RESA N-terminal domain-containing protein</fullName>
    </recommendedName>
</protein>
<feature type="region of interest" description="Disordered" evidence="1">
    <location>
        <begin position="45"/>
        <end position="77"/>
    </location>
</feature>
<gene>
    <name evidence="3" type="ORF">PFFCH_01005</name>
</gene>
<accession>A0A024VSS7</accession>
<dbReference type="Gene3D" id="6.10.280.180">
    <property type="entry name" value="Plasmodium RESA, N-terminal helical domain"/>
    <property type="match status" value="1"/>
</dbReference>
<dbReference type="AlphaFoldDB" id="A0A024VSS7"/>
<evidence type="ECO:0000313" key="4">
    <source>
        <dbReference type="Proteomes" id="UP000030656"/>
    </source>
</evidence>
<evidence type="ECO:0000313" key="3">
    <source>
        <dbReference type="EMBL" id="ETW31517.1"/>
    </source>
</evidence>
<dbReference type="OrthoDB" id="377095at2759"/>